<sequence length="116" mass="13221">MSERDWRLFLKDIRDSSARVIDYAGAMSREEFFQDAKTVDAVMRNLAIIGEAAKKIPAAVRRQYPELAWKKMAGLRDIVVHDYFGIDEDIIWDVVSGRIPELKGHLDAIAADMPQD</sequence>
<evidence type="ECO:0000256" key="5">
    <source>
        <dbReference type="ARBA" id="ARBA00022801"/>
    </source>
</evidence>
<dbReference type="AlphaFoldDB" id="A0A831XE11"/>
<evidence type="ECO:0000256" key="2">
    <source>
        <dbReference type="ARBA" id="ARBA00022649"/>
    </source>
</evidence>
<dbReference type="GO" id="GO:0000166">
    <property type="term" value="F:nucleotide binding"/>
    <property type="evidence" value="ECO:0007669"/>
    <property type="project" value="UniProtKB-KW"/>
</dbReference>
<keyword evidence="2" id="KW-1277">Toxin-antitoxin system</keyword>
<comment type="caution">
    <text evidence="7">The sequence shown here is derived from an EMBL/GenBank/DDBJ whole genome shotgun (WGS) entry which is preliminary data.</text>
</comment>
<dbReference type="PANTHER" id="PTHR34139">
    <property type="entry name" value="UPF0331 PROTEIN MJ0127"/>
    <property type="match status" value="1"/>
</dbReference>
<proteinExistence type="inferred from homology"/>
<evidence type="ECO:0000256" key="1">
    <source>
        <dbReference type="ARBA" id="ARBA00022553"/>
    </source>
</evidence>
<dbReference type="GO" id="GO:0004540">
    <property type="term" value="F:RNA nuclease activity"/>
    <property type="evidence" value="ECO:0007669"/>
    <property type="project" value="InterPro"/>
</dbReference>
<evidence type="ECO:0000256" key="4">
    <source>
        <dbReference type="ARBA" id="ARBA00022741"/>
    </source>
</evidence>
<evidence type="ECO:0000313" key="7">
    <source>
        <dbReference type="EMBL" id="HEN40795.1"/>
    </source>
</evidence>
<dbReference type="Gene3D" id="1.20.120.580">
    <property type="entry name" value="bsu32300-like"/>
    <property type="match status" value="1"/>
</dbReference>
<dbReference type="InterPro" id="IPR008201">
    <property type="entry name" value="HepT-like"/>
</dbReference>
<comment type="similarity">
    <text evidence="6">Belongs to the HepT RNase toxin family.</text>
</comment>
<dbReference type="GO" id="GO:0016787">
    <property type="term" value="F:hydrolase activity"/>
    <property type="evidence" value="ECO:0007669"/>
    <property type="project" value="UniProtKB-KW"/>
</dbReference>
<keyword evidence="5" id="KW-0378">Hydrolase</keyword>
<accession>A0A831XE11</accession>
<dbReference type="EMBL" id="DSOV01000001">
    <property type="protein sequence ID" value="HEN40795.1"/>
    <property type="molecule type" value="Genomic_DNA"/>
</dbReference>
<protein>
    <submittedName>
        <fullName evidence="7">DUF86 domain-containing protein</fullName>
    </submittedName>
</protein>
<keyword evidence="4" id="KW-0547">Nucleotide-binding</keyword>
<dbReference type="GO" id="GO:0110001">
    <property type="term" value="C:toxin-antitoxin complex"/>
    <property type="evidence" value="ECO:0007669"/>
    <property type="project" value="InterPro"/>
</dbReference>
<dbReference type="InterPro" id="IPR037038">
    <property type="entry name" value="HepT-like_sf"/>
</dbReference>
<name>A0A831XE11_GEOME</name>
<keyword evidence="3" id="KW-0540">Nuclease</keyword>
<evidence type="ECO:0000256" key="3">
    <source>
        <dbReference type="ARBA" id="ARBA00022722"/>
    </source>
</evidence>
<organism evidence="7">
    <name type="scientific">Geobacter metallireducens</name>
    <dbReference type="NCBI Taxonomy" id="28232"/>
    <lineage>
        <taxon>Bacteria</taxon>
        <taxon>Pseudomonadati</taxon>
        <taxon>Thermodesulfobacteriota</taxon>
        <taxon>Desulfuromonadia</taxon>
        <taxon>Geobacterales</taxon>
        <taxon>Geobacteraceae</taxon>
        <taxon>Geobacter</taxon>
    </lineage>
</organism>
<gene>
    <name evidence="7" type="ORF">ENQ87_00230</name>
</gene>
<dbReference type="Pfam" id="PF01934">
    <property type="entry name" value="HepT-like"/>
    <property type="match status" value="1"/>
</dbReference>
<dbReference type="PANTHER" id="PTHR34139:SF1">
    <property type="entry name" value="RNASE MJ1380-RELATED"/>
    <property type="match status" value="1"/>
</dbReference>
<reference evidence="7" key="1">
    <citation type="journal article" date="2020" name="mSystems">
        <title>Genome- and Community-Level Interaction Insights into Carbon Utilization and Element Cycling Functions of Hydrothermarchaeota in Hydrothermal Sediment.</title>
        <authorList>
            <person name="Zhou Z."/>
            <person name="Liu Y."/>
            <person name="Xu W."/>
            <person name="Pan J."/>
            <person name="Luo Z.H."/>
            <person name="Li M."/>
        </authorList>
    </citation>
    <scope>NUCLEOTIDE SEQUENCE [LARGE SCALE GENOMIC DNA]</scope>
    <source>
        <strain evidence="7">SpSt-349</strain>
    </source>
</reference>
<keyword evidence="1" id="KW-0597">Phosphoprotein</keyword>
<evidence type="ECO:0000256" key="6">
    <source>
        <dbReference type="ARBA" id="ARBA00024207"/>
    </source>
</evidence>
<dbReference type="InterPro" id="IPR051813">
    <property type="entry name" value="HepT_RNase_toxin"/>
</dbReference>